<gene>
    <name evidence="2" type="ORF">M8C21_001208</name>
</gene>
<reference evidence="2" key="1">
    <citation type="submission" date="2022-06" db="EMBL/GenBank/DDBJ databases">
        <title>Uncovering the hologenomic basis of an extraordinary plant invasion.</title>
        <authorList>
            <person name="Bieker V.C."/>
            <person name="Martin M.D."/>
            <person name="Gilbert T."/>
            <person name="Hodgins K."/>
            <person name="Battlay P."/>
            <person name="Petersen B."/>
            <person name="Wilson J."/>
        </authorList>
    </citation>
    <scope>NUCLEOTIDE SEQUENCE</scope>
    <source>
        <strain evidence="2">AA19_3_7</strain>
        <tissue evidence="2">Leaf</tissue>
    </source>
</reference>
<protein>
    <submittedName>
        <fullName evidence="2">Uncharacterized protein</fullName>
    </submittedName>
</protein>
<name>A0AAD5CG98_AMBAR</name>
<dbReference type="Proteomes" id="UP001206925">
    <property type="component" value="Unassembled WGS sequence"/>
</dbReference>
<evidence type="ECO:0000313" key="3">
    <source>
        <dbReference type="Proteomes" id="UP001206925"/>
    </source>
</evidence>
<feature type="region of interest" description="Disordered" evidence="1">
    <location>
        <begin position="59"/>
        <end position="112"/>
    </location>
</feature>
<dbReference type="EMBL" id="JAMZMK010008349">
    <property type="protein sequence ID" value="KAI7740775.1"/>
    <property type="molecule type" value="Genomic_DNA"/>
</dbReference>
<evidence type="ECO:0000313" key="2">
    <source>
        <dbReference type="EMBL" id="KAI7740775.1"/>
    </source>
</evidence>
<feature type="non-terminal residue" evidence="2">
    <location>
        <position position="1"/>
    </location>
</feature>
<keyword evidence="3" id="KW-1185">Reference proteome</keyword>
<proteinExistence type="predicted"/>
<accession>A0AAD5CG98</accession>
<evidence type="ECO:0000256" key="1">
    <source>
        <dbReference type="SAM" id="MobiDB-lite"/>
    </source>
</evidence>
<dbReference type="AlphaFoldDB" id="A0AAD5CG98"/>
<feature type="compositionally biased region" description="Pro residues" evidence="1">
    <location>
        <begin position="67"/>
        <end position="94"/>
    </location>
</feature>
<sequence length="166" mass="18031">IVEKHVQQGAYYQKGHTYATGHAEHVVEESIYPFAISHPSPLKNYDCFAPPIHPSLWNHIDSHTSPAIPPSPPPHPSPNHPGPTSPLPHSPPQPNTSGPPVLLALTHTHPHPHPAKSIVGRHVQQGVYYQKGQIYATAHAEHVVEDATVCPQAPRATMNPVLATLK</sequence>
<organism evidence="2 3">
    <name type="scientific">Ambrosia artemisiifolia</name>
    <name type="common">Common ragweed</name>
    <dbReference type="NCBI Taxonomy" id="4212"/>
    <lineage>
        <taxon>Eukaryota</taxon>
        <taxon>Viridiplantae</taxon>
        <taxon>Streptophyta</taxon>
        <taxon>Embryophyta</taxon>
        <taxon>Tracheophyta</taxon>
        <taxon>Spermatophyta</taxon>
        <taxon>Magnoliopsida</taxon>
        <taxon>eudicotyledons</taxon>
        <taxon>Gunneridae</taxon>
        <taxon>Pentapetalae</taxon>
        <taxon>asterids</taxon>
        <taxon>campanulids</taxon>
        <taxon>Asterales</taxon>
        <taxon>Asteraceae</taxon>
        <taxon>Asteroideae</taxon>
        <taxon>Heliantheae alliance</taxon>
        <taxon>Heliantheae</taxon>
        <taxon>Ambrosia</taxon>
    </lineage>
</organism>
<comment type="caution">
    <text evidence="2">The sequence shown here is derived from an EMBL/GenBank/DDBJ whole genome shotgun (WGS) entry which is preliminary data.</text>
</comment>